<keyword evidence="2" id="KW-1185">Reference proteome</keyword>
<dbReference type="AlphaFoldDB" id="A0A0L6US47"/>
<proteinExistence type="predicted"/>
<evidence type="ECO:0000313" key="1">
    <source>
        <dbReference type="EMBL" id="KNZ51077.1"/>
    </source>
</evidence>
<comment type="caution">
    <text evidence="1">The sequence shown here is derived from an EMBL/GenBank/DDBJ whole genome shotgun (WGS) entry which is preliminary data.</text>
</comment>
<protein>
    <submittedName>
        <fullName evidence="1">Uncharacterized protein</fullName>
    </submittedName>
</protein>
<reference evidence="1 2" key="1">
    <citation type="submission" date="2015-08" db="EMBL/GenBank/DDBJ databases">
        <title>Next Generation Sequencing and Analysis of the Genome of Puccinia sorghi L Schw, the Causal Agent of Maize Common Rust.</title>
        <authorList>
            <person name="Rochi L."/>
            <person name="Burguener G."/>
            <person name="Darino M."/>
            <person name="Turjanski A."/>
            <person name="Kreff E."/>
            <person name="Dieguez M.J."/>
            <person name="Sacco F."/>
        </authorList>
    </citation>
    <scope>NUCLEOTIDE SEQUENCE [LARGE SCALE GENOMIC DNA]</scope>
    <source>
        <strain evidence="1 2">RO10H11247</strain>
    </source>
</reference>
<gene>
    <name evidence="1" type="ORF">VP01_40g1</name>
</gene>
<dbReference type="VEuPathDB" id="FungiDB:VP01_40g1"/>
<sequence length="217" mass="25651">MLLVKLSVFVADLDLKKNDDACIIIINNNNNNNIGFQHHPPHLHISMKGFQCQFCMKACPHALSTWQMFFITNPFFPFFDENILPHSCGMYPNQIYKKQKKNSILMYVPYTLIRNHQILIFKLLNFQKMCSPNHNRFQNQKNKTKKSKYLLPNMDQQSSQHKHVLKAASTTASIMMFDSKNESNSNLEYYFSFCKHQYEKQYLKARGTTTRLHPRYN</sequence>
<dbReference type="Proteomes" id="UP000037035">
    <property type="component" value="Unassembled WGS sequence"/>
</dbReference>
<accession>A0A0L6US47</accession>
<feature type="non-terminal residue" evidence="1">
    <location>
        <position position="217"/>
    </location>
</feature>
<evidence type="ECO:0000313" key="2">
    <source>
        <dbReference type="Proteomes" id="UP000037035"/>
    </source>
</evidence>
<name>A0A0L6US47_9BASI</name>
<dbReference type="EMBL" id="LAVV01009169">
    <property type="protein sequence ID" value="KNZ51077.1"/>
    <property type="molecule type" value="Genomic_DNA"/>
</dbReference>
<organism evidence="1 2">
    <name type="scientific">Puccinia sorghi</name>
    <dbReference type="NCBI Taxonomy" id="27349"/>
    <lineage>
        <taxon>Eukaryota</taxon>
        <taxon>Fungi</taxon>
        <taxon>Dikarya</taxon>
        <taxon>Basidiomycota</taxon>
        <taxon>Pucciniomycotina</taxon>
        <taxon>Pucciniomycetes</taxon>
        <taxon>Pucciniales</taxon>
        <taxon>Pucciniaceae</taxon>
        <taxon>Puccinia</taxon>
    </lineage>
</organism>